<dbReference type="InterPro" id="IPR036388">
    <property type="entry name" value="WH-like_DNA-bd_sf"/>
</dbReference>
<evidence type="ECO:0000256" key="1">
    <source>
        <dbReference type="SAM" id="MobiDB-lite"/>
    </source>
</evidence>
<feature type="domain" description="Transcription regulator PadR N-terminal" evidence="2">
    <location>
        <begin position="8"/>
        <end position="81"/>
    </location>
</feature>
<keyword evidence="4" id="KW-1185">Reference proteome</keyword>
<dbReference type="KEGG" id="noa:BKM31_14970"/>
<dbReference type="InterPro" id="IPR036390">
    <property type="entry name" value="WH_DNA-bd_sf"/>
</dbReference>
<name>A0A1U9ZXC0_9ACTN</name>
<dbReference type="PANTHER" id="PTHR43252:SF7">
    <property type="entry name" value="TRANSCRIPTIONAL REGULATOR YQJI"/>
    <property type="match status" value="1"/>
</dbReference>
<proteinExistence type="predicted"/>
<dbReference type="Pfam" id="PF03551">
    <property type="entry name" value="PadR"/>
    <property type="match status" value="1"/>
</dbReference>
<dbReference type="EMBL" id="CP017717">
    <property type="protein sequence ID" value="AQZ62587.1"/>
    <property type="molecule type" value="Genomic_DNA"/>
</dbReference>
<gene>
    <name evidence="3" type="ORF">BKM31_14970</name>
</gene>
<feature type="region of interest" description="Disordered" evidence="1">
    <location>
        <begin position="182"/>
        <end position="250"/>
    </location>
</feature>
<dbReference type="Proteomes" id="UP000190797">
    <property type="component" value="Chromosome"/>
</dbReference>
<dbReference type="PANTHER" id="PTHR43252">
    <property type="entry name" value="TRANSCRIPTIONAL REGULATOR YQJI"/>
    <property type="match status" value="1"/>
</dbReference>
<protein>
    <recommendedName>
        <fullName evidence="2">Transcription regulator PadR N-terminal domain-containing protein</fullName>
    </recommendedName>
</protein>
<accession>A0A1U9ZXC0</accession>
<dbReference type="InterPro" id="IPR005149">
    <property type="entry name" value="Tscrpt_reg_PadR_N"/>
</dbReference>
<dbReference type="Gene3D" id="1.10.10.10">
    <property type="entry name" value="Winged helix-like DNA-binding domain superfamily/Winged helix DNA-binding domain"/>
    <property type="match status" value="1"/>
</dbReference>
<dbReference type="AlphaFoldDB" id="A0A1U9ZXC0"/>
<evidence type="ECO:0000313" key="3">
    <source>
        <dbReference type="EMBL" id="AQZ62587.1"/>
    </source>
</evidence>
<dbReference type="SUPFAM" id="SSF46785">
    <property type="entry name" value="Winged helix' DNA-binding domain"/>
    <property type="match status" value="1"/>
</dbReference>
<dbReference type="OrthoDB" id="8443918at2"/>
<evidence type="ECO:0000313" key="4">
    <source>
        <dbReference type="Proteomes" id="UP000190797"/>
    </source>
</evidence>
<organism evidence="3 4">
    <name type="scientific">[Actinomadura] parvosata subsp. kistnae</name>
    <dbReference type="NCBI Taxonomy" id="1909395"/>
    <lineage>
        <taxon>Bacteria</taxon>
        <taxon>Bacillati</taxon>
        <taxon>Actinomycetota</taxon>
        <taxon>Actinomycetes</taxon>
        <taxon>Streptosporangiales</taxon>
        <taxon>Streptosporangiaceae</taxon>
        <taxon>Nonomuraea</taxon>
    </lineage>
</organism>
<dbReference type="STRING" id="1909395.BKM31_14970"/>
<reference evidence="4" key="1">
    <citation type="journal article" date="2017" name="Med. Chem. Commun.">
        <title>Nonomuraea sp. ATCC 55076 harbours the largest actinomycete chromosome to date and the kistamicin biosynthetic gene cluster.</title>
        <authorList>
            <person name="Nazari B."/>
            <person name="Forneris C.C."/>
            <person name="Gibson M.I."/>
            <person name="Moon K."/>
            <person name="Schramma K.R."/>
            <person name="Seyedsayamdost M.R."/>
        </authorList>
    </citation>
    <scope>NUCLEOTIDE SEQUENCE [LARGE SCALE GENOMIC DNA]</scope>
    <source>
        <strain evidence="4">ATCC 55076</strain>
    </source>
</reference>
<sequence>MSDARLFVLGALLRGPMHGHQIRRQAQLDRTELWTDIKVGSLYGALHRLVAEGAIEVVRTEQGAGPARTVYALTQAGHEEFIALRDRALREVRLRPDPVDLALHYADDLTEQDLRALIGARRDALVARLTAWLHQREQAEPYLRGLEPMTFDHTTARLRAEIAWHESLLEQLPVLLAANGRARPPTTERVHGGAPTTEAAHDRDQAPTTEATHSGGQAPTAEAAHGRGQAPTTEAPNDPDPAPTAEGRQG</sequence>
<evidence type="ECO:0000259" key="2">
    <source>
        <dbReference type="Pfam" id="PF03551"/>
    </source>
</evidence>
<dbReference type="RefSeq" id="WP_080038739.1">
    <property type="nucleotide sequence ID" value="NZ_CP017717.1"/>
</dbReference>
<feature type="compositionally biased region" description="Polar residues" evidence="1">
    <location>
        <begin position="206"/>
        <end position="217"/>
    </location>
</feature>